<evidence type="ECO:0000259" key="2">
    <source>
        <dbReference type="Pfam" id="PF01936"/>
    </source>
</evidence>
<dbReference type="GO" id="GO:0005777">
    <property type="term" value="C:peroxisome"/>
    <property type="evidence" value="ECO:0007669"/>
    <property type="project" value="InterPro"/>
</dbReference>
<dbReference type="AlphaFoldDB" id="A0A8H5MA82"/>
<accession>A0A8H5MA82</accession>
<organism evidence="3 4">
    <name type="scientific">Tricholomella constricta</name>
    <dbReference type="NCBI Taxonomy" id="117010"/>
    <lineage>
        <taxon>Eukaryota</taxon>
        <taxon>Fungi</taxon>
        <taxon>Dikarya</taxon>
        <taxon>Basidiomycota</taxon>
        <taxon>Agaricomycotina</taxon>
        <taxon>Agaricomycetes</taxon>
        <taxon>Agaricomycetidae</taxon>
        <taxon>Agaricales</taxon>
        <taxon>Tricholomatineae</taxon>
        <taxon>Lyophyllaceae</taxon>
        <taxon>Tricholomella</taxon>
    </lineage>
</organism>
<evidence type="ECO:0000313" key="4">
    <source>
        <dbReference type="Proteomes" id="UP000565441"/>
    </source>
</evidence>
<dbReference type="GO" id="GO:1905762">
    <property type="term" value="F:CCR4-NOT complex binding"/>
    <property type="evidence" value="ECO:0007669"/>
    <property type="project" value="TreeGrafter"/>
</dbReference>
<dbReference type="Gene3D" id="3.40.50.1010">
    <property type="entry name" value="5'-nuclease"/>
    <property type="match status" value="1"/>
</dbReference>
<dbReference type="PANTHER" id="PTHR14379">
    <property type="entry name" value="LIMKAIN B LKAP"/>
    <property type="match status" value="1"/>
</dbReference>
<name>A0A8H5MA82_9AGAR</name>
<sequence>MRPEDVAIFWDYENCHAASHFTGYEIVKKVRSVAHNFGTIKLFKAYLQLSDPATFSKSLALRSELQSSGVSLTDCPHNGRKDVADKMMLVDMLAYAIDKAAPSTIIVISGDRDFAYAVSILRLRRYRVVIISLQGVHTSLKVQASVFLDWNADVLGAEVVDDYMRAGNGPIPRMEERQAPFFTYHKDTPTPGRRNFPLFLQRGIDIDTEESDVDIMYHLHNNRGNGVHRIGSVGTNAIRDDVEGSLRVTNSYSQSRTSSSRQDDIEDENYVPVLRSPSRTESAPAALYTDDTSLTPTVVNKPFSAIRRTRGPDAEHIVNSKAPGAPPPAQDAKGSTFHQESLPPMPSQAFKGPASSGIQLTHSPHLMPITRDMPINSSSAPLNNPFAQLHPLAVGAPSSSAFDTLEVKTPSTTAKGHASTAPLESKVVQPLFKLLVQRLEFHRAKDFFRPFRSVIAVELATQDNTLYRRARVERFGQYVALAEKAGIIELGGREGGAWIALRPEWYDAKTN</sequence>
<feature type="region of interest" description="Disordered" evidence="1">
    <location>
        <begin position="316"/>
        <end position="341"/>
    </location>
</feature>
<feature type="domain" description="NYN" evidence="2">
    <location>
        <begin position="6"/>
        <end position="149"/>
    </location>
</feature>
<comment type="caution">
    <text evidence="3">The sequence shown here is derived from an EMBL/GenBank/DDBJ whole genome shotgun (WGS) entry which is preliminary data.</text>
</comment>
<dbReference type="Pfam" id="PF01936">
    <property type="entry name" value="NYN"/>
    <property type="match status" value="1"/>
</dbReference>
<dbReference type="CDD" id="cd10910">
    <property type="entry name" value="PIN_limkain_b1_N_like"/>
    <property type="match status" value="1"/>
</dbReference>
<reference evidence="3 4" key="1">
    <citation type="journal article" date="2020" name="ISME J.">
        <title>Uncovering the hidden diversity of litter-decomposition mechanisms in mushroom-forming fungi.</title>
        <authorList>
            <person name="Floudas D."/>
            <person name="Bentzer J."/>
            <person name="Ahren D."/>
            <person name="Johansson T."/>
            <person name="Persson P."/>
            <person name="Tunlid A."/>
        </authorList>
    </citation>
    <scope>NUCLEOTIDE SEQUENCE [LARGE SCALE GENOMIC DNA]</scope>
    <source>
        <strain evidence="3 4">CBS 661.87</strain>
    </source>
</reference>
<dbReference type="EMBL" id="JAACJP010000002">
    <property type="protein sequence ID" value="KAF5387050.1"/>
    <property type="molecule type" value="Genomic_DNA"/>
</dbReference>
<evidence type="ECO:0000256" key="1">
    <source>
        <dbReference type="SAM" id="MobiDB-lite"/>
    </source>
</evidence>
<dbReference type="PANTHER" id="PTHR14379:SF3">
    <property type="entry name" value="MEIOSIS REGULATOR AND MRNA STABILITY FACTOR 1"/>
    <property type="match status" value="1"/>
</dbReference>
<protein>
    <recommendedName>
        <fullName evidence="2">NYN domain-containing protein</fullName>
    </recommendedName>
</protein>
<feature type="compositionally biased region" description="Low complexity" evidence="1">
    <location>
        <begin position="251"/>
        <end position="260"/>
    </location>
</feature>
<dbReference type="InterPro" id="IPR021139">
    <property type="entry name" value="NYN"/>
</dbReference>
<feature type="region of interest" description="Disordered" evidence="1">
    <location>
        <begin position="249"/>
        <end position="268"/>
    </location>
</feature>
<evidence type="ECO:0000313" key="3">
    <source>
        <dbReference type="EMBL" id="KAF5387050.1"/>
    </source>
</evidence>
<dbReference type="GO" id="GO:0004540">
    <property type="term" value="F:RNA nuclease activity"/>
    <property type="evidence" value="ECO:0007669"/>
    <property type="project" value="InterPro"/>
</dbReference>
<dbReference type="Proteomes" id="UP000565441">
    <property type="component" value="Unassembled WGS sequence"/>
</dbReference>
<dbReference type="InterPro" id="IPR024768">
    <property type="entry name" value="Marf1"/>
</dbReference>
<proteinExistence type="predicted"/>
<dbReference type="OrthoDB" id="549353at2759"/>
<keyword evidence="4" id="KW-1185">Reference proteome</keyword>
<gene>
    <name evidence="3" type="ORF">D9615_001822</name>
</gene>
<dbReference type="GO" id="GO:0010468">
    <property type="term" value="P:regulation of gene expression"/>
    <property type="evidence" value="ECO:0007669"/>
    <property type="project" value="InterPro"/>
</dbReference>